<reference evidence="2" key="2">
    <citation type="submission" date="2021-04" db="EMBL/GenBank/DDBJ databases">
        <authorList>
            <person name="Dong X."/>
        </authorList>
    </citation>
    <scope>NUCLEOTIDE SEQUENCE</scope>
    <source>
        <strain evidence="2">ZWT</strain>
    </source>
</reference>
<reference evidence="2" key="1">
    <citation type="journal article" date="2021" name="mSystems">
        <title>Bacteria and Archaea Synergistically Convert Glycine Betaine to Biogenic Methane in the Formosa Cold Seep of the South China Sea.</title>
        <authorList>
            <person name="Li L."/>
            <person name="Zhang W."/>
            <person name="Zhang S."/>
            <person name="Song L."/>
            <person name="Sun Q."/>
            <person name="Zhang H."/>
            <person name="Xiang H."/>
            <person name="Dong X."/>
        </authorList>
    </citation>
    <scope>NUCLEOTIDE SEQUENCE</scope>
    <source>
        <strain evidence="2">ZWT</strain>
    </source>
</reference>
<protein>
    <submittedName>
        <fullName evidence="2">Uncharacterized protein</fullName>
    </submittedName>
</protein>
<feature type="transmembrane region" description="Helical" evidence="1">
    <location>
        <begin position="93"/>
        <end position="115"/>
    </location>
</feature>
<evidence type="ECO:0000313" key="2">
    <source>
        <dbReference type="EMBL" id="MCM1989522.1"/>
    </source>
</evidence>
<keyword evidence="3" id="KW-1185">Reference proteome</keyword>
<proteinExistence type="predicted"/>
<feature type="transmembrane region" description="Helical" evidence="1">
    <location>
        <begin position="6"/>
        <end position="27"/>
    </location>
</feature>
<dbReference type="EMBL" id="JAGSOJ010000001">
    <property type="protein sequence ID" value="MCM1989522.1"/>
    <property type="molecule type" value="Genomic_DNA"/>
</dbReference>
<dbReference type="Proteomes" id="UP001056429">
    <property type="component" value="Unassembled WGS sequence"/>
</dbReference>
<evidence type="ECO:0000313" key="3">
    <source>
        <dbReference type="Proteomes" id="UP001056429"/>
    </source>
</evidence>
<accession>A0A9J6NYK5</accession>
<keyword evidence="1" id="KW-1133">Transmembrane helix</keyword>
<dbReference type="AlphaFoldDB" id="A0A9J6NYK5"/>
<name>A0A9J6NYK5_9CLOT</name>
<organism evidence="2 3">
    <name type="scientific">Oceanirhabdus seepicola</name>
    <dbReference type="NCBI Taxonomy" id="2828781"/>
    <lineage>
        <taxon>Bacteria</taxon>
        <taxon>Bacillati</taxon>
        <taxon>Bacillota</taxon>
        <taxon>Clostridia</taxon>
        <taxon>Eubacteriales</taxon>
        <taxon>Clostridiaceae</taxon>
        <taxon>Oceanirhabdus</taxon>
    </lineage>
</organism>
<keyword evidence="1" id="KW-0812">Transmembrane</keyword>
<keyword evidence="1" id="KW-0472">Membrane</keyword>
<sequence length="136" mass="15165">MFSFVNFFLGLGLLIIVVVILVRNILIGIKGTDNGVVNLVLAALVLVGIFCSFAILLRLVNINSLEVRLNSEKALSMEQIALIKNDIAQAKTNNIICILVGYCSLIFDFIIFKIIEKKKTVALAKGKKRWDWNKVK</sequence>
<evidence type="ECO:0000256" key="1">
    <source>
        <dbReference type="SAM" id="Phobius"/>
    </source>
</evidence>
<feature type="transmembrane region" description="Helical" evidence="1">
    <location>
        <begin position="39"/>
        <end position="60"/>
    </location>
</feature>
<dbReference type="RefSeq" id="WP_250858515.1">
    <property type="nucleotide sequence ID" value="NZ_JAGSOJ010000001.1"/>
</dbReference>
<gene>
    <name evidence="2" type="ORF">KDK92_07195</name>
</gene>
<comment type="caution">
    <text evidence="2">The sequence shown here is derived from an EMBL/GenBank/DDBJ whole genome shotgun (WGS) entry which is preliminary data.</text>
</comment>